<dbReference type="PANTHER" id="PTHR28181:SF2">
    <property type="entry name" value="PHOSPHORIC MONOESTER HYDROLASE"/>
    <property type="match status" value="1"/>
</dbReference>
<sequence>MNSSLGSATHRGHARITSLCPIRQAIDCFRMTTMSDAVPESTLPYPPVYKDKRFVVLSDWDGTITTQDSNDFMTDTLGYGKEKRRAGNLSVLEGRQTFRDAFREMLESITANGHSFDTCKDELRKNIKLDSGFKEFNSWCSANDIPVVIVSSGMAPSIRAVLSNLVGDEVASTIDIIANDVDIHPDGKWNIKFRHPTSGFGHDKSLAILPYKELASPPLLFFFGDGVSDMSAARHADVLFVKQKDDGENDLAAYCNREGIKHIIFRDFSQALKVVQSVVSGEKTAEEVLAVDKA</sequence>
<dbReference type="Gene3D" id="3.90.1470.20">
    <property type="match status" value="1"/>
</dbReference>
<dbReference type="InterPro" id="IPR023214">
    <property type="entry name" value="HAD_sf"/>
</dbReference>
<dbReference type="Gene3D" id="3.40.50.1000">
    <property type="entry name" value="HAD superfamily/HAD-like"/>
    <property type="match status" value="1"/>
</dbReference>
<evidence type="ECO:0000313" key="3">
    <source>
        <dbReference type="Proteomes" id="UP001218218"/>
    </source>
</evidence>
<dbReference type="AlphaFoldDB" id="A0AAD7E8X0"/>
<dbReference type="InterPro" id="IPR036412">
    <property type="entry name" value="HAD-like_sf"/>
</dbReference>
<dbReference type="GO" id="GO:0016791">
    <property type="term" value="F:phosphatase activity"/>
    <property type="evidence" value="ECO:0007669"/>
    <property type="project" value="InterPro"/>
</dbReference>
<gene>
    <name evidence="2" type="ORF">DFH08DRAFT_903832</name>
</gene>
<organism evidence="2 3">
    <name type="scientific">Mycena albidolilacea</name>
    <dbReference type="NCBI Taxonomy" id="1033008"/>
    <lineage>
        <taxon>Eukaryota</taxon>
        <taxon>Fungi</taxon>
        <taxon>Dikarya</taxon>
        <taxon>Basidiomycota</taxon>
        <taxon>Agaricomycotina</taxon>
        <taxon>Agaricomycetes</taxon>
        <taxon>Agaricomycetidae</taxon>
        <taxon>Agaricales</taxon>
        <taxon>Marasmiineae</taxon>
        <taxon>Mycenaceae</taxon>
        <taxon>Mycena</taxon>
    </lineage>
</organism>
<evidence type="ECO:0000256" key="1">
    <source>
        <dbReference type="ARBA" id="ARBA00022801"/>
    </source>
</evidence>
<reference evidence="2" key="1">
    <citation type="submission" date="2023-03" db="EMBL/GenBank/DDBJ databases">
        <title>Massive genome expansion in bonnet fungi (Mycena s.s.) driven by repeated elements and novel gene families across ecological guilds.</title>
        <authorList>
            <consortium name="Lawrence Berkeley National Laboratory"/>
            <person name="Harder C.B."/>
            <person name="Miyauchi S."/>
            <person name="Viragh M."/>
            <person name="Kuo A."/>
            <person name="Thoen E."/>
            <person name="Andreopoulos B."/>
            <person name="Lu D."/>
            <person name="Skrede I."/>
            <person name="Drula E."/>
            <person name="Henrissat B."/>
            <person name="Morin E."/>
            <person name="Kohler A."/>
            <person name="Barry K."/>
            <person name="LaButti K."/>
            <person name="Morin E."/>
            <person name="Salamov A."/>
            <person name="Lipzen A."/>
            <person name="Mereny Z."/>
            <person name="Hegedus B."/>
            <person name="Baldrian P."/>
            <person name="Stursova M."/>
            <person name="Weitz H."/>
            <person name="Taylor A."/>
            <person name="Grigoriev I.V."/>
            <person name="Nagy L.G."/>
            <person name="Martin F."/>
            <person name="Kauserud H."/>
        </authorList>
    </citation>
    <scope>NUCLEOTIDE SEQUENCE</scope>
    <source>
        <strain evidence="2">CBHHK002</strain>
    </source>
</reference>
<dbReference type="PANTHER" id="PTHR28181">
    <property type="entry name" value="UPF0655 PROTEIN YCR015C"/>
    <property type="match status" value="1"/>
</dbReference>
<dbReference type="NCBIfam" id="TIGR01488">
    <property type="entry name" value="HAD-SF-IB"/>
    <property type="match status" value="1"/>
</dbReference>
<dbReference type="InterPro" id="IPR006384">
    <property type="entry name" value="HAD_hydro_PyrdxlP_Pase-like"/>
</dbReference>
<dbReference type="InterPro" id="IPR050849">
    <property type="entry name" value="HAD-like_hydrolase_phosphatase"/>
</dbReference>
<dbReference type="Proteomes" id="UP001218218">
    <property type="component" value="Unassembled WGS sequence"/>
</dbReference>
<accession>A0AAD7E8X0</accession>
<keyword evidence="1" id="KW-0378">Hydrolase</keyword>
<dbReference type="NCBIfam" id="TIGR01489">
    <property type="entry name" value="DKMTPPase-SF"/>
    <property type="match status" value="1"/>
</dbReference>
<dbReference type="Pfam" id="PF12710">
    <property type="entry name" value="HAD"/>
    <property type="match status" value="1"/>
</dbReference>
<dbReference type="EMBL" id="JARIHO010000104">
    <property type="protein sequence ID" value="KAJ7303640.1"/>
    <property type="molecule type" value="Genomic_DNA"/>
</dbReference>
<keyword evidence="3" id="KW-1185">Reference proteome</keyword>
<proteinExistence type="predicted"/>
<comment type="caution">
    <text evidence="2">The sequence shown here is derived from an EMBL/GenBank/DDBJ whole genome shotgun (WGS) entry which is preliminary data.</text>
</comment>
<evidence type="ECO:0000313" key="2">
    <source>
        <dbReference type="EMBL" id="KAJ7303640.1"/>
    </source>
</evidence>
<name>A0AAD7E8X0_9AGAR</name>
<dbReference type="SUPFAM" id="SSF56784">
    <property type="entry name" value="HAD-like"/>
    <property type="match status" value="1"/>
</dbReference>
<protein>
    <submittedName>
        <fullName evidence="2">HAD-like domain-containing protein</fullName>
    </submittedName>
</protein>